<feature type="chain" id="PRO_5022111787" evidence="2">
    <location>
        <begin position="26"/>
        <end position="151"/>
    </location>
</feature>
<feature type="signal peptide" evidence="2">
    <location>
        <begin position="1"/>
        <end position="25"/>
    </location>
</feature>
<organism evidence="3 4">
    <name type="scientific">Candidatus Segetimicrobium genomatis</name>
    <dbReference type="NCBI Taxonomy" id="2569760"/>
    <lineage>
        <taxon>Bacteria</taxon>
        <taxon>Bacillati</taxon>
        <taxon>Candidatus Sysuimicrobiota</taxon>
        <taxon>Candidatus Sysuimicrobiia</taxon>
        <taxon>Candidatus Sysuimicrobiales</taxon>
        <taxon>Candidatus Segetimicrobiaceae</taxon>
        <taxon>Candidatus Segetimicrobium</taxon>
    </lineage>
</organism>
<evidence type="ECO:0000313" key="4">
    <source>
        <dbReference type="Proteomes" id="UP000319353"/>
    </source>
</evidence>
<evidence type="ECO:0000256" key="1">
    <source>
        <dbReference type="SAM" id="MobiDB-lite"/>
    </source>
</evidence>
<proteinExistence type="predicted"/>
<protein>
    <submittedName>
        <fullName evidence="3">Uncharacterized protein</fullName>
    </submittedName>
</protein>
<gene>
    <name evidence="3" type="ORF">E6H01_12830</name>
</gene>
<name>A0A537KQM8_9BACT</name>
<keyword evidence="2" id="KW-0732">Signal</keyword>
<evidence type="ECO:0000256" key="2">
    <source>
        <dbReference type="SAM" id="SignalP"/>
    </source>
</evidence>
<feature type="region of interest" description="Disordered" evidence="1">
    <location>
        <begin position="126"/>
        <end position="151"/>
    </location>
</feature>
<reference evidence="3 4" key="1">
    <citation type="journal article" date="2019" name="Nat. Microbiol.">
        <title>Mediterranean grassland soil C-N compound turnover is dependent on rainfall and depth, and is mediated by genomically divergent microorganisms.</title>
        <authorList>
            <person name="Diamond S."/>
            <person name="Andeer P.F."/>
            <person name="Li Z."/>
            <person name="Crits-Christoph A."/>
            <person name="Burstein D."/>
            <person name="Anantharaman K."/>
            <person name="Lane K.R."/>
            <person name="Thomas B.C."/>
            <person name="Pan C."/>
            <person name="Northen T.R."/>
            <person name="Banfield J.F."/>
        </authorList>
    </citation>
    <scope>NUCLEOTIDE SEQUENCE [LARGE SCALE GENOMIC DNA]</scope>
    <source>
        <strain evidence="3">NP_4</strain>
    </source>
</reference>
<dbReference type="EMBL" id="VBAL01000189">
    <property type="protein sequence ID" value="TMI98050.1"/>
    <property type="molecule type" value="Genomic_DNA"/>
</dbReference>
<accession>A0A537KQM8</accession>
<dbReference type="AlphaFoldDB" id="A0A537KQM8"/>
<comment type="caution">
    <text evidence="3">The sequence shown here is derived from an EMBL/GenBank/DDBJ whole genome shotgun (WGS) entry which is preliminary data.</text>
</comment>
<sequence length="151" mass="16068">MPNRSLLAMMLAVVATGLPITGAVAGDVNVGVNIGVPMPAPPRIVLPAPPPVVVVPNSPVSYVPSVNFNLFVYSGRYYTFHDGSWFFATSHSGPWVFIAPERVPRPVVAVPVNYYKIPPGHAKKMERRAAAPAGPPSEGWCPPGQAKKGRC</sequence>
<dbReference type="Proteomes" id="UP000319353">
    <property type="component" value="Unassembled WGS sequence"/>
</dbReference>
<evidence type="ECO:0000313" key="3">
    <source>
        <dbReference type="EMBL" id="TMI98050.1"/>
    </source>
</evidence>